<dbReference type="GO" id="GO:0006633">
    <property type="term" value="P:fatty acid biosynthetic process"/>
    <property type="evidence" value="ECO:0007669"/>
    <property type="project" value="UniProtKB-KW"/>
</dbReference>
<keyword evidence="4" id="KW-0276">Fatty acid metabolism</keyword>
<keyword evidence="3" id="KW-0479">Metal-binding</keyword>
<feature type="domain" description="4'-phosphopantetheinyl transferase" evidence="8">
    <location>
        <begin position="5"/>
        <end position="87"/>
    </location>
</feature>
<evidence type="ECO:0000259" key="8">
    <source>
        <dbReference type="Pfam" id="PF01648"/>
    </source>
</evidence>
<evidence type="ECO:0000256" key="1">
    <source>
        <dbReference type="ARBA" id="ARBA00022516"/>
    </source>
</evidence>
<evidence type="ECO:0000256" key="5">
    <source>
        <dbReference type="ARBA" id="ARBA00022842"/>
    </source>
</evidence>
<dbReference type="NCBIfam" id="TIGR00556">
    <property type="entry name" value="pantethn_trn"/>
    <property type="match status" value="1"/>
</dbReference>
<dbReference type="Pfam" id="PF01648">
    <property type="entry name" value="ACPS"/>
    <property type="match status" value="1"/>
</dbReference>
<dbReference type="Gene3D" id="3.90.470.20">
    <property type="entry name" value="4'-phosphopantetheinyl transferase domain"/>
    <property type="match status" value="1"/>
</dbReference>
<dbReference type="GO" id="GO:0000287">
    <property type="term" value="F:magnesium ion binding"/>
    <property type="evidence" value="ECO:0007669"/>
    <property type="project" value="InterPro"/>
</dbReference>
<organism evidence="9">
    <name type="scientific">Aphanomyces astaci</name>
    <name type="common">Crayfish plague agent</name>
    <dbReference type="NCBI Taxonomy" id="112090"/>
    <lineage>
        <taxon>Eukaryota</taxon>
        <taxon>Sar</taxon>
        <taxon>Stramenopiles</taxon>
        <taxon>Oomycota</taxon>
        <taxon>Saprolegniomycetes</taxon>
        <taxon>Saprolegniales</taxon>
        <taxon>Verrucalvaceae</taxon>
        <taxon>Aphanomyces</taxon>
    </lineage>
</organism>
<dbReference type="NCBIfam" id="TIGR00516">
    <property type="entry name" value="acpS"/>
    <property type="match status" value="1"/>
</dbReference>
<dbReference type="STRING" id="112090.W4HAX2"/>
<dbReference type="InterPro" id="IPR008278">
    <property type="entry name" value="4-PPantetheinyl_Trfase_dom"/>
</dbReference>
<evidence type="ECO:0000256" key="7">
    <source>
        <dbReference type="ARBA" id="ARBA00023160"/>
    </source>
</evidence>
<dbReference type="OrthoDB" id="15433at2759"/>
<dbReference type="GO" id="GO:0008897">
    <property type="term" value="F:holo-[acyl-carrier-protein] synthase activity"/>
    <property type="evidence" value="ECO:0007669"/>
    <property type="project" value="InterPro"/>
</dbReference>
<dbReference type="InterPro" id="IPR002582">
    <property type="entry name" value="ACPS"/>
</dbReference>
<keyword evidence="6" id="KW-0443">Lipid metabolism</keyword>
<dbReference type="AlphaFoldDB" id="W4HAX2"/>
<dbReference type="HAMAP" id="MF_00101">
    <property type="entry name" value="AcpS"/>
    <property type="match status" value="1"/>
</dbReference>
<dbReference type="InterPro" id="IPR004568">
    <property type="entry name" value="Ppantetheine-prot_Trfase_dom"/>
</dbReference>
<dbReference type="GeneID" id="20802448"/>
<proteinExistence type="inferred from homology"/>
<keyword evidence="7" id="KW-0275">Fatty acid biosynthesis</keyword>
<evidence type="ECO:0000256" key="4">
    <source>
        <dbReference type="ARBA" id="ARBA00022832"/>
    </source>
</evidence>
<sequence>MAIVGIGVDVVRSGRLRRTFDKHGERFLRRYLHPQEIEQFRSIKDSLAQTQFLANRWAVKEATYKAFKAWRIPFPDILLDKQRSVQPLRPHMGHLLPLHLATVRTPVLVFDGSAHHLAAALQVTATHVSLSHDGDYTIAHVVLESSP</sequence>
<accession>W4HAX2</accession>
<dbReference type="SUPFAM" id="SSF56214">
    <property type="entry name" value="4'-phosphopantetheinyl transferase"/>
    <property type="match status" value="1"/>
</dbReference>
<keyword evidence="1" id="KW-0444">Lipid biosynthesis</keyword>
<evidence type="ECO:0000256" key="2">
    <source>
        <dbReference type="ARBA" id="ARBA00022679"/>
    </source>
</evidence>
<evidence type="ECO:0000313" key="9">
    <source>
        <dbReference type="EMBL" id="ETV89067.1"/>
    </source>
</evidence>
<evidence type="ECO:0000256" key="6">
    <source>
        <dbReference type="ARBA" id="ARBA00023098"/>
    </source>
</evidence>
<keyword evidence="2" id="KW-0808">Transferase</keyword>
<dbReference type="RefSeq" id="XP_009821467.1">
    <property type="nucleotide sequence ID" value="XM_009823165.1"/>
</dbReference>
<name>W4HAX2_APHAT</name>
<dbReference type="InterPro" id="IPR037143">
    <property type="entry name" value="4-PPantetheinyl_Trfase_dom_sf"/>
</dbReference>
<evidence type="ECO:0000256" key="3">
    <source>
        <dbReference type="ARBA" id="ARBA00022723"/>
    </source>
</evidence>
<keyword evidence="5" id="KW-0460">Magnesium</keyword>
<protein>
    <submittedName>
        <fullName evidence="9">Holo-[acyl-carrier-protein] synthase</fullName>
    </submittedName>
</protein>
<reference evidence="9" key="1">
    <citation type="submission" date="2013-12" db="EMBL/GenBank/DDBJ databases">
        <title>The Genome Sequence of Aphanomyces astaci APO3.</title>
        <authorList>
            <consortium name="The Broad Institute Genomics Platform"/>
            <person name="Russ C."/>
            <person name="Tyler B."/>
            <person name="van West P."/>
            <person name="Dieguez-Uribeondo J."/>
            <person name="Young S.K."/>
            <person name="Zeng Q."/>
            <person name="Gargeya S."/>
            <person name="Fitzgerald M."/>
            <person name="Abouelleil A."/>
            <person name="Alvarado L."/>
            <person name="Chapman S.B."/>
            <person name="Gainer-Dewar J."/>
            <person name="Goldberg J."/>
            <person name="Griggs A."/>
            <person name="Gujja S."/>
            <person name="Hansen M."/>
            <person name="Howarth C."/>
            <person name="Imamovic A."/>
            <person name="Ireland A."/>
            <person name="Larimer J."/>
            <person name="McCowan C."/>
            <person name="Murphy C."/>
            <person name="Pearson M."/>
            <person name="Poon T.W."/>
            <person name="Priest M."/>
            <person name="Roberts A."/>
            <person name="Saif S."/>
            <person name="Shea T."/>
            <person name="Sykes S."/>
            <person name="Wortman J."/>
            <person name="Nusbaum C."/>
            <person name="Birren B."/>
        </authorList>
    </citation>
    <scope>NUCLEOTIDE SEQUENCE [LARGE SCALE GENOMIC DNA]</scope>
    <source>
        <strain evidence="9">APO3</strain>
    </source>
</reference>
<gene>
    <name evidence="9" type="ORF">H257_00452</name>
</gene>
<dbReference type="VEuPathDB" id="FungiDB:H257_00452"/>
<dbReference type="EMBL" id="KI913114">
    <property type="protein sequence ID" value="ETV89067.1"/>
    <property type="molecule type" value="Genomic_DNA"/>
</dbReference>